<dbReference type="EMBL" id="CP003740">
    <property type="protein sequence ID" value="AGI69356.1"/>
    <property type="molecule type" value="Genomic_DNA"/>
</dbReference>
<evidence type="ECO:0000313" key="1">
    <source>
        <dbReference type="EMBL" id="AGI69356.1"/>
    </source>
</evidence>
<name>M9RG18_9RHOB</name>
<protein>
    <submittedName>
        <fullName evidence="1">Uncharacterized protein</fullName>
    </submittedName>
</protein>
<dbReference type="HOGENOM" id="CLU_2465997_0_0_5"/>
<accession>M9RG18</accession>
<organism evidence="1 2">
    <name type="scientific">Octadecabacter antarcticus 307</name>
    <dbReference type="NCBI Taxonomy" id="391626"/>
    <lineage>
        <taxon>Bacteria</taxon>
        <taxon>Pseudomonadati</taxon>
        <taxon>Pseudomonadota</taxon>
        <taxon>Alphaproteobacteria</taxon>
        <taxon>Rhodobacterales</taxon>
        <taxon>Roseobacteraceae</taxon>
        <taxon>Octadecabacter</taxon>
    </lineage>
</organism>
<dbReference type="STRING" id="391626.OAN307_c39260"/>
<reference evidence="1 2" key="1">
    <citation type="journal article" date="2013" name="PLoS ONE">
        <title>Poles Apart: Arctic and Antarctic Octadecabacter strains Share High Genome Plasticity and a New Type of Xanthorhodopsin.</title>
        <authorList>
            <person name="Vollmers J."/>
            <person name="Voget S."/>
            <person name="Dietrich S."/>
            <person name="Gollnow K."/>
            <person name="Smits M."/>
            <person name="Meyer K."/>
            <person name="Brinkhoff T."/>
            <person name="Simon M."/>
            <person name="Daniel R."/>
        </authorList>
    </citation>
    <scope>NUCLEOTIDE SEQUENCE [LARGE SCALE GENOMIC DNA]</scope>
    <source>
        <strain evidence="1 2">307</strain>
    </source>
</reference>
<dbReference type="AlphaFoldDB" id="M9RG18"/>
<proteinExistence type="predicted"/>
<sequence length="88" mass="10149">MVLSHYDQKTIDEYEKRLATLEKFYLTAEERELNLFVIKIVRSVKMTLWLTNGVVKWGAAPLGIAWELYAYGSNFINGLGDLLRGIPR</sequence>
<evidence type="ECO:0000313" key="2">
    <source>
        <dbReference type="Proteomes" id="UP000005307"/>
    </source>
</evidence>
<gene>
    <name evidence="1" type="ORF">OAN307_c39260</name>
</gene>
<dbReference type="KEGG" id="oat:OAN307_c39260"/>
<keyword evidence="2" id="KW-1185">Reference proteome</keyword>
<dbReference type="Proteomes" id="UP000005307">
    <property type="component" value="Chromosome"/>
</dbReference>